<organism evidence="1 2">
    <name type="scientific">Pluteus cervinus</name>
    <dbReference type="NCBI Taxonomy" id="181527"/>
    <lineage>
        <taxon>Eukaryota</taxon>
        <taxon>Fungi</taxon>
        <taxon>Dikarya</taxon>
        <taxon>Basidiomycota</taxon>
        <taxon>Agaricomycotina</taxon>
        <taxon>Agaricomycetes</taxon>
        <taxon>Agaricomycetidae</taxon>
        <taxon>Agaricales</taxon>
        <taxon>Pluteineae</taxon>
        <taxon>Pluteaceae</taxon>
        <taxon>Pluteus</taxon>
    </lineage>
</organism>
<gene>
    <name evidence="1" type="ORF">BDN72DRAFT_947862</name>
</gene>
<accession>A0ACD3ATL8</accession>
<name>A0ACD3ATL8_9AGAR</name>
<dbReference type="EMBL" id="ML208342">
    <property type="protein sequence ID" value="TFK68855.1"/>
    <property type="molecule type" value="Genomic_DNA"/>
</dbReference>
<protein>
    <submittedName>
        <fullName evidence="1">Uncharacterized protein</fullName>
    </submittedName>
</protein>
<keyword evidence="2" id="KW-1185">Reference proteome</keyword>
<proteinExistence type="predicted"/>
<sequence length="601" mass="66818">MNGNRTGLNFQSPTPYSYQSNYQHLAKFLQTLTPLCSALRSSSHLAFKVFKRSFPPSYFLKLIVSPPRPLGDHFLQVVPVLDLGEGALLHSRHLDKRHSLHMKRRLVKMMSATLRLSALEFMSSTSAATESESTPAVFEQSLDRLPCTLGGRAVLPPASQVMQSELEQVVKTHTLAFDMQRANMFKGPTLRKSRGNNRLFTTAAHTTCNNHVLSSPFVLLNPSGDQSQVRWDVQEQMITTLAMVTGASEAPFAKHYASIMPLLLNVPRPWNARDSSLLPLVFQPDATKLAELLMRIQYHPQLSYYLIATWSNIYQAMGPEFGPYLPLVMLLLLTMASAKADISVYGEDKGRNSWETVSIDGRVPGVRSSAIEEKCQAFETLVIHCSTLGARFAPYLAQTLELSLPSLKFYFYEGAREACAVLIPMLVSRGKTSGILANQMVSATFHQLIHYIKAEHDSSFLAPLYKCFTDSIRTLGGFEPSLKSSSTESPKQRPNNSNLWPTSRKFGLAERPGLRVRQSNLNFEQIAQADLVLNYTGQPNPSVHGKITGARKFQKRRTCQANSKIARLALKLKPCSSAPSSLSLLAPSRTVVFLLSLAPEW</sequence>
<reference evidence="1 2" key="1">
    <citation type="journal article" date="2019" name="Nat. Ecol. Evol.">
        <title>Megaphylogeny resolves global patterns of mushroom evolution.</title>
        <authorList>
            <person name="Varga T."/>
            <person name="Krizsan K."/>
            <person name="Foldi C."/>
            <person name="Dima B."/>
            <person name="Sanchez-Garcia M."/>
            <person name="Sanchez-Ramirez S."/>
            <person name="Szollosi G.J."/>
            <person name="Szarkandi J.G."/>
            <person name="Papp V."/>
            <person name="Albert L."/>
            <person name="Andreopoulos W."/>
            <person name="Angelini C."/>
            <person name="Antonin V."/>
            <person name="Barry K.W."/>
            <person name="Bougher N.L."/>
            <person name="Buchanan P."/>
            <person name="Buyck B."/>
            <person name="Bense V."/>
            <person name="Catcheside P."/>
            <person name="Chovatia M."/>
            <person name="Cooper J."/>
            <person name="Damon W."/>
            <person name="Desjardin D."/>
            <person name="Finy P."/>
            <person name="Geml J."/>
            <person name="Haridas S."/>
            <person name="Hughes K."/>
            <person name="Justo A."/>
            <person name="Karasinski D."/>
            <person name="Kautmanova I."/>
            <person name="Kiss B."/>
            <person name="Kocsube S."/>
            <person name="Kotiranta H."/>
            <person name="LaButti K.M."/>
            <person name="Lechner B.E."/>
            <person name="Liimatainen K."/>
            <person name="Lipzen A."/>
            <person name="Lukacs Z."/>
            <person name="Mihaltcheva S."/>
            <person name="Morgado L.N."/>
            <person name="Niskanen T."/>
            <person name="Noordeloos M.E."/>
            <person name="Ohm R.A."/>
            <person name="Ortiz-Santana B."/>
            <person name="Ovrebo C."/>
            <person name="Racz N."/>
            <person name="Riley R."/>
            <person name="Savchenko A."/>
            <person name="Shiryaev A."/>
            <person name="Soop K."/>
            <person name="Spirin V."/>
            <person name="Szebenyi C."/>
            <person name="Tomsovsky M."/>
            <person name="Tulloss R.E."/>
            <person name="Uehling J."/>
            <person name="Grigoriev I.V."/>
            <person name="Vagvolgyi C."/>
            <person name="Papp T."/>
            <person name="Martin F.M."/>
            <person name="Miettinen O."/>
            <person name="Hibbett D.S."/>
            <person name="Nagy L.G."/>
        </authorList>
    </citation>
    <scope>NUCLEOTIDE SEQUENCE [LARGE SCALE GENOMIC DNA]</scope>
    <source>
        <strain evidence="1 2">NL-1719</strain>
    </source>
</reference>
<evidence type="ECO:0000313" key="2">
    <source>
        <dbReference type="Proteomes" id="UP000308600"/>
    </source>
</evidence>
<evidence type="ECO:0000313" key="1">
    <source>
        <dbReference type="EMBL" id="TFK68855.1"/>
    </source>
</evidence>
<dbReference type="Proteomes" id="UP000308600">
    <property type="component" value="Unassembled WGS sequence"/>
</dbReference>